<dbReference type="Proteomes" id="UP000217790">
    <property type="component" value="Unassembled WGS sequence"/>
</dbReference>
<evidence type="ECO:0000256" key="1">
    <source>
        <dbReference type="SAM" id="MobiDB-lite"/>
    </source>
</evidence>
<dbReference type="EMBL" id="KZ293729">
    <property type="protein sequence ID" value="PBK81494.1"/>
    <property type="molecule type" value="Genomic_DNA"/>
</dbReference>
<evidence type="ECO:0008006" key="5">
    <source>
        <dbReference type="Google" id="ProtNLM"/>
    </source>
</evidence>
<evidence type="ECO:0000256" key="2">
    <source>
        <dbReference type="SAM" id="Phobius"/>
    </source>
</evidence>
<evidence type="ECO:0000313" key="4">
    <source>
        <dbReference type="Proteomes" id="UP000217790"/>
    </source>
</evidence>
<organism evidence="3 4">
    <name type="scientific">Armillaria gallica</name>
    <name type="common">Bulbous honey fungus</name>
    <name type="synonym">Armillaria bulbosa</name>
    <dbReference type="NCBI Taxonomy" id="47427"/>
    <lineage>
        <taxon>Eukaryota</taxon>
        <taxon>Fungi</taxon>
        <taxon>Dikarya</taxon>
        <taxon>Basidiomycota</taxon>
        <taxon>Agaricomycotina</taxon>
        <taxon>Agaricomycetes</taxon>
        <taxon>Agaricomycetidae</taxon>
        <taxon>Agaricales</taxon>
        <taxon>Marasmiineae</taxon>
        <taxon>Physalacriaceae</taxon>
        <taxon>Armillaria</taxon>
    </lineage>
</organism>
<keyword evidence="2" id="KW-1133">Transmembrane helix</keyword>
<reference evidence="4" key="1">
    <citation type="journal article" date="2017" name="Nat. Ecol. Evol.">
        <title>Genome expansion and lineage-specific genetic innovations in the forest pathogenic fungi Armillaria.</title>
        <authorList>
            <person name="Sipos G."/>
            <person name="Prasanna A.N."/>
            <person name="Walter M.C."/>
            <person name="O'Connor E."/>
            <person name="Balint B."/>
            <person name="Krizsan K."/>
            <person name="Kiss B."/>
            <person name="Hess J."/>
            <person name="Varga T."/>
            <person name="Slot J."/>
            <person name="Riley R."/>
            <person name="Boka B."/>
            <person name="Rigling D."/>
            <person name="Barry K."/>
            <person name="Lee J."/>
            <person name="Mihaltcheva S."/>
            <person name="LaButti K."/>
            <person name="Lipzen A."/>
            <person name="Waldron R."/>
            <person name="Moloney N.M."/>
            <person name="Sperisen C."/>
            <person name="Kredics L."/>
            <person name="Vagvoelgyi C."/>
            <person name="Patrignani A."/>
            <person name="Fitzpatrick D."/>
            <person name="Nagy I."/>
            <person name="Doyle S."/>
            <person name="Anderson J.B."/>
            <person name="Grigoriev I.V."/>
            <person name="Gueldener U."/>
            <person name="Muensterkoetter M."/>
            <person name="Nagy L.G."/>
        </authorList>
    </citation>
    <scope>NUCLEOTIDE SEQUENCE [LARGE SCALE GENOMIC DNA]</scope>
    <source>
        <strain evidence="4">Ar21-2</strain>
    </source>
</reference>
<feature type="transmembrane region" description="Helical" evidence="2">
    <location>
        <begin position="214"/>
        <end position="238"/>
    </location>
</feature>
<keyword evidence="2" id="KW-0472">Membrane</keyword>
<dbReference type="InParanoid" id="A0A2H3CJH3"/>
<dbReference type="AlphaFoldDB" id="A0A2H3CJH3"/>
<feature type="transmembrane region" description="Helical" evidence="2">
    <location>
        <begin position="64"/>
        <end position="90"/>
    </location>
</feature>
<feature type="region of interest" description="Disordered" evidence="1">
    <location>
        <begin position="291"/>
        <end position="327"/>
    </location>
</feature>
<feature type="transmembrane region" description="Helical" evidence="2">
    <location>
        <begin position="170"/>
        <end position="193"/>
    </location>
</feature>
<feature type="transmembrane region" description="Helical" evidence="2">
    <location>
        <begin position="139"/>
        <end position="158"/>
    </location>
</feature>
<evidence type="ECO:0000313" key="3">
    <source>
        <dbReference type="EMBL" id="PBK81494.1"/>
    </source>
</evidence>
<proteinExistence type="predicted"/>
<feature type="compositionally biased region" description="Basic and acidic residues" evidence="1">
    <location>
        <begin position="291"/>
        <end position="305"/>
    </location>
</feature>
<dbReference type="OrthoDB" id="2977618at2759"/>
<protein>
    <recommendedName>
        <fullName evidence="5">Integral membrane protein</fullName>
    </recommendedName>
</protein>
<accession>A0A2H3CJH3</accession>
<keyword evidence="2" id="KW-0812">Transmembrane</keyword>
<feature type="transmembrane region" description="Helical" evidence="2">
    <location>
        <begin position="31"/>
        <end position="52"/>
    </location>
</feature>
<keyword evidence="4" id="KW-1185">Reference proteome</keyword>
<dbReference type="OMA" id="YICTAFI"/>
<name>A0A2H3CJH3_ARMGA</name>
<sequence length="384" mass="43098">MATEADIPSGLTNDGKAYMFQSLDAQLNSRILFAILYGLYTGILAVTLWNIFINKCWPIRRAMVVIIILLHALITISFAANWSYICTAFIDNEESFWTVFLVPSGVAVSFETGIAASMSTILTDLFMIWWCWMVWGRRWLVVLLPILSLISATASRIIQVYLDHIKETSTVFITLYTSFTLATTLWCTLLIIYRILTVSRVKRRADGRLRVYQHFIEVLVESSALYSISMIAYLALTIREDSGLFYLDVIATITKGIAPTLLVGRITAGHRAHPHDSWQGSVVGSASIRSRSQEHSRTSFQEDARTSPTLDGDLEAQRESSVTEPSPTLRSVSILADYAHVNTDISPETSPHLRDRSLRHDHSSLYEDATHGSTVVDEEIVLSR</sequence>
<gene>
    <name evidence="3" type="ORF">ARMGADRAFT_1171387</name>
</gene>